<accession>A0A7W3MXV9</accession>
<dbReference type="GO" id="GO:0016747">
    <property type="term" value="F:acyltransferase activity, transferring groups other than amino-acyl groups"/>
    <property type="evidence" value="ECO:0007669"/>
    <property type="project" value="TreeGrafter"/>
</dbReference>
<dbReference type="RefSeq" id="WP_182705542.1">
    <property type="nucleotide sequence ID" value="NZ_JACJII010000001.1"/>
</dbReference>
<dbReference type="InterPro" id="IPR050583">
    <property type="entry name" value="Mycobacterial_A85_antigen"/>
</dbReference>
<reference evidence="1 2" key="1">
    <citation type="submission" date="2020-08" db="EMBL/GenBank/DDBJ databases">
        <title>Sequencing the genomes of 1000 actinobacteria strains.</title>
        <authorList>
            <person name="Klenk H.-P."/>
        </authorList>
    </citation>
    <scope>NUCLEOTIDE SEQUENCE [LARGE SCALE GENOMIC DNA]</scope>
    <source>
        <strain evidence="1 2">DSM 45823</strain>
    </source>
</reference>
<evidence type="ECO:0000313" key="1">
    <source>
        <dbReference type="EMBL" id="MBA9003910.1"/>
    </source>
</evidence>
<dbReference type="EMBL" id="JACJII010000001">
    <property type="protein sequence ID" value="MBA9003910.1"/>
    <property type="molecule type" value="Genomic_DNA"/>
</dbReference>
<dbReference type="InterPro" id="IPR000801">
    <property type="entry name" value="Esterase-like"/>
</dbReference>
<protein>
    <submittedName>
        <fullName evidence="1">S-formylglutathione hydrolase FrmB</fullName>
    </submittedName>
</protein>
<proteinExistence type="predicted"/>
<gene>
    <name evidence="1" type="ORF">HNR21_002792</name>
</gene>
<keyword evidence="2" id="KW-1185">Reference proteome</keyword>
<dbReference type="PANTHER" id="PTHR48098">
    <property type="entry name" value="ENTEROCHELIN ESTERASE-RELATED"/>
    <property type="match status" value="1"/>
</dbReference>
<sequence length="308" mass="33981">MAITRRPPGSLLGERRLGSRLYELDVASDAVGRTVKVRLLVPEGWSREADRTWPLLYLFHGGADDHRSWTRGTDVERLSARHGVIVAMPDGGVAGGYTNWWNFGRPGGPAWETFHLHELGGLLRQAYRAGEAQAVAGVSGGGYGALIYAARNPGRFRYAAAFSSPCTIRSPVVSTALLLATWRVGKVNPLRMWGVPVVHDRVWRSFDPTCMAEGLRGTGLYLSAGTGRRGPLDPPDDPIDHAAGAEPIVRRTVPRFLRRLRGLGIPATVHLYDRGTHSWPYWNRELHHAWPLIMEALGPDRPPDRAPD</sequence>
<keyword evidence="1" id="KW-0378">Hydrolase</keyword>
<dbReference type="SUPFAM" id="SSF53474">
    <property type="entry name" value="alpha/beta-Hydrolases"/>
    <property type="match status" value="1"/>
</dbReference>
<dbReference type="Pfam" id="PF00756">
    <property type="entry name" value="Esterase"/>
    <property type="match status" value="1"/>
</dbReference>
<dbReference type="Proteomes" id="UP000539313">
    <property type="component" value="Unassembled WGS sequence"/>
</dbReference>
<dbReference type="InterPro" id="IPR029058">
    <property type="entry name" value="AB_hydrolase_fold"/>
</dbReference>
<dbReference type="GO" id="GO:0016787">
    <property type="term" value="F:hydrolase activity"/>
    <property type="evidence" value="ECO:0007669"/>
    <property type="project" value="UniProtKB-KW"/>
</dbReference>
<name>A0A7W3MXV9_9ACTN</name>
<dbReference type="PANTHER" id="PTHR48098:SF1">
    <property type="entry name" value="DIACYLGLYCEROL ACYLTRANSFERASE_MYCOLYLTRANSFERASE AG85A"/>
    <property type="match status" value="1"/>
</dbReference>
<organism evidence="1 2">
    <name type="scientific">Thermomonospora cellulosilytica</name>
    <dbReference type="NCBI Taxonomy" id="1411118"/>
    <lineage>
        <taxon>Bacteria</taxon>
        <taxon>Bacillati</taxon>
        <taxon>Actinomycetota</taxon>
        <taxon>Actinomycetes</taxon>
        <taxon>Streptosporangiales</taxon>
        <taxon>Thermomonosporaceae</taxon>
        <taxon>Thermomonospora</taxon>
    </lineage>
</organism>
<dbReference type="Gene3D" id="3.40.50.1820">
    <property type="entry name" value="alpha/beta hydrolase"/>
    <property type="match status" value="1"/>
</dbReference>
<dbReference type="AlphaFoldDB" id="A0A7W3MXV9"/>
<evidence type="ECO:0000313" key="2">
    <source>
        <dbReference type="Proteomes" id="UP000539313"/>
    </source>
</evidence>
<comment type="caution">
    <text evidence="1">The sequence shown here is derived from an EMBL/GenBank/DDBJ whole genome shotgun (WGS) entry which is preliminary data.</text>
</comment>